<keyword evidence="3 5" id="KW-0863">Zinc-finger</keyword>
<keyword evidence="10" id="KW-1185">Reference proteome</keyword>
<accession>A0AAD9JLY2</accession>
<dbReference type="Gene3D" id="3.90.70.10">
    <property type="entry name" value="Cysteine proteinases"/>
    <property type="match status" value="3"/>
</dbReference>
<dbReference type="InterPro" id="IPR018200">
    <property type="entry name" value="USP_CS"/>
</dbReference>
<feature type="region of interest" description="Disordered" evidence="6">
    <location>
        <begin position="375"/>
        <end position="396"/>
    </location>
</feature>
<organism evidence="9 10">
    <name type="scientific">Paralvinella palmiformis</name>
    <dbReference type="NCBI Taxonomy" id="53620"/>
    <lineage>
        <taxon>Eukaryota</taxon>
        <taxon>Metazoa</taxon>
        <taxon>Spiralia</taxon>
        <taxon>Lophotrochozoa</taxon>
        <taxon>Annelida</taxon>
        <taxon>Polychaeta</taxon>
        <taxon>Sedentaria</taxon>
        <taxon>Canalipalpata</taxon>
        <taxon>Terebellida</taxon>
        <taxon>Terebelliformia</taxon>
        <taxon>Alvinellidae</taxon>
        <taxon>Paralvinella</taxon>
    </lineage>
</organism>
<comment type="catalytic activity">
    <reaction evidence="1">
        <text>Thiol-dependent hydrolysis of ester, thioester, amide, peptide and isopeptide bonds formed by the C-terminal Gly of ubiquitin (a 76-residue protein attached to proteins as an intracellular targeting signal).</text>
        <dbReference type="EC" id="3.4.19.12"/>
    </reaction>
</comment>
<dbReference type="GO" id="GO:0008270">
    <property type="term" value="F:zinc ion binding"/>
    <property type="evidence" value="ECO:0007669"/>
    <property type="project" value="UniProtKB-KW"/>
</dbReference>
<evidence type="ECO:0000256" key="4">
    <source>
        <dbReference type="ARBA" id="ARBA00022833"/>
    </source>
</evidence>
<comment type="caution">
    <text evidence="9">The sequence shown here is derived from an EMBL/GenBank/DDBJ whole genome shotgun (WGS) entry which is preliminary data.</text>
</comment>
<evidence type="ECO:0000256" key="1">
    <source>
        <dbReference type="ARBA" id="ARBA00000707"/>
    </source>
</evidence>
<feature type="region of interest" description="Disordered" evidence="6">
    <location>
        <begin position="532"/>
        <end position="551"/>
    </location>
</feature>
<dbReference type="PROSITE" id="PS00972">
    <property type="entry name" value="USP_1"/>
    <property type="match status" value="1"/>
</dbReference>
<dbReference type="EMBL" id="JAODUP010000237">
    <property type="protein sequence ID" value="KAK2155536.1"/>
    <property type="molecule type" value="Genomic_DNA"/>
</dbReference>
<evidence type="ECO:0000256" key="5">
    <source>
        <dbReference type="PROSITE-ProRule" id="PRU00175"/>
    </source>
</evidence>
<reference evidence="9" key="1">
    <citation type="journal article" date="2023" name="Mol. Biol. Evol.">
        <title>Third-Generation Sequencing Reveals the Adaptive Role of the Epigenome in Three Deep-Sea Polychaetes.</title>
        <authorList>
            <person name="Perez M."/>
            <person name="Aroh O."/>
            <person name="Sun Y."/>
            <person name="Lan Y."/>
            <person name="Juniper S.K."/>
            <person name="Young C.R."/>
            <person name="Angers B."/>
            <person name="Qian P.Y."/>
        </authorList>
    </citation>
    <scope>NUCLEOTIDE SEQUENCE</scope>
    <source>
        <strain evidence="9">P08H-3</strain>
    </source>
</reference>
<evidence type="ECO:0000256" key="3">
    <source>
        <dbReference type="ARBA" id="ARBA00022771"/>
    </source>
</evidence>
<dbReference type="InterPro" id="IPR013083">
    <property type="entry name" value="Znf_RING/FYVE/PHD"/>
</dbReference>
<dbReference type="SUPFAM" id="SSF57850">
    <property type="entry name" value="RING/U-box"/>
    <property type="match status" value="1"/>
</dbReference>
<dbReference type="Proteomes" id="UP001208570">
    <property type="component" value="Unassembled WGS sequence"/>
</dbReference>
<feature type="domain" description="RING-type" evidence="7">
    <location>
        <begin position="895"/>
        <end position="940"/>
    </location>
</feature>
<feature type="compositionally biased region" description="Basic and acidic residues" evidence="6">
    <location>
        <begin position="862"/>
        <end position="877"/>
    </location>
</feature>
<feature type="region of interest" description="Disordered" evidence="6">
    <location>
        <begin position="212"/>
        <end position="231"/>
    </location>
</feature>
<feature type="compositionally biased region" description="Acidic residues" evidence="6">
    <location>
        <begin position="379"/>
        <end position="393"/>
    </location>
</feature>
<name>A0AAD9JLY2_9ANNE</name>
<dbReference type="InterPro" id="IPR028889">
    <property type="entry name" value="USP"/>
</dbReference>
<dbReference type="PROSITE" id="PS50089">
    <property type="entry name" value="ZF_RING_2"/>
    <property type="match status" value="1"/>
</dbReference>
<evidence type="ECO:0000313" key="10">
    <source>
        <dbReference type="Proteomes" id="UP001208570"/>
    </source>
</evidence>
<dbReference type="GO" id="GO:0004843">
    <property type="term" value="F:cysteine-type deubiquitinase activity"/>
    <property type="evidence" value="ECO:0007669"/>
    <property type="project" value="UniProtKB-EC"/>
</dbReference>
<feature type="region of interest" description="Disordered" evidence="6">
    <location>
        <begin position="280"/>
        <end position="299"/>
    </location>
</feature>
<protein>
    <recommendedName>
        <fullName evidence="2">ubiquitinyl hydrolase 1</fullName>
        <ecNumber evidence="2">3.4.19.12</ecNumber>
    </recommendedName>
</protein>
<evidence type="ECO:0000259" key="8">
    <source>
        <dbReference type="PROSITE" id="PS50235"/>
    </source>
</evidence>
<dbReference type="PANTHER" id="PTHR21646">
    <property type="entry name" value="UBIQUITIN CARBOXYL-TERMINAL HYDROLASE"/>
    <property type="match status" value="1"/>
</dbReference>
<dbReference type="EC" id="3.4.19.12" evidence="2"/>
<dbReference type="SUPFAM" id="SSF54001">
    <property type="entry name" value="Cysteine proteinases"/>
    <property type="match status" value="1"/>
</dbReference>
<dbReference type="InterPro" id="IPR001841">
    <property type="entry name" value="Znf_RING"/>
</dbReference>
<gene>
    <name evidence="9" type="ORF">LSH36_237g02036</name>
</gene>
<evidence type="ECO:0000256" key="6">
    <source>
        <dbReference type="SAM" id="MobiDB-lite"/>
    </source>
</evidence>
<feature type="compositionally biased region" description="Low complexity" evidence="6">
    <location>
        <begin position="280"/>
        <end position="289"/>
    </location>
</feature>
<dbReference type="PANTHER" id="PTHR21646:SF35">
    <property type="match status" value="1"/>
</dbReference>
<sequence>MPAMSDVTVDPYHQNETDISHVGPQPESAVWGDNSVQTESHSENFSATDFSSLNFDNLPALDCGTQNDCCYLGPVNGGPRCTSTADFSFQQDIKDPAAVPGCSGIRNLGNTCFMSSGLQCLISNPSLITHFLEEFQPESDDVFFSCLTGQFALLIQKVWSGEYSTIYPAKFKSTLSIYHPQFKDYRQHDCQEFLALLMDSLHEQLNRGSPLAKSYDLEEESSQSEQEEMWPTENNQLVAMSDGKLTRVTSNQKDVSSLGSQSEDSRLAEAILVQSLIVSDDSLQSESSSPGNRSVMDESIQQTERQFQMQNNLTDGVQTTSDENMESNIGQGFGDPVRSSFIENLPTQSDVIREPSEMLSDVTEASVDERTPLVAGDNMDIDEPKECDEEEGEDGRKLPSLEDLYMKDTKTLNTNVLSSELIEEINMAVDSEKFHKVENTSQTSETQSQFDLEHLNDLLTLDPTKGNGSKPIKETNLLAKLKDKFPEDCYPKKLLFSEIIDDENYSINNTKRFKMDEEEKNMKMQARMKVNTDKNPTKPVNTESNVDSPECSAGVMLPIRGRHLSAQGIPQTVQNLPPCNKYLRIADKAWEKHLAQNHSIIVDTFHGQFKSTVVCSECHHVSLTFEPFMYLSVPLPHAMERQISVIFVPSDNKQPVRYLITLNRQDSVKALKNHVMVMIGEESCDMIIAEVLDNHIARILEDHTLLRYVNDSNRKIYAFEMLPAPDIDNPFDEAIGSNDYSASAPTVGDKTIKMQPNNLTASVGTSDGDLLKSVQSADVNSGGADLLRVGCTHTENNDDQSKLNNSMEHVFNQSWSSEDFRHNIEYQHNPLSGASSSSTGFDVLSDNTYLTNTTESLLIGGDNEKDGSIGQSEKVKEDDEGENDGPTAADQWKTCAICLEEMIDSDLMAHASCGGTLCHTCLEMTFKHYGEAGLSCPVCSTPVDPAVDFIQLNDMADYKPKTRILSVPVVHRLDTVEGDDDVKLQLFGHPNMLYLPSNMTAEFLYGSVDRGLRCSRCLYTQHCNGCQLSREGMISLQPGDHLAIKFTDLNDEQMECTQKVVDHESMENLRPNEALSLFECFEAFTQSEVLDEHNPWYCPVCKHNRCANKTMTVWKYPNTLVVYLKRYRNRSHSHSFNLSSHQVPFISDRVL</sequence>
<dbReference type="Gene3D" id="3.30.40.10">
    <property type="entry name" value="Zinc/RING finger domain, C3HC4 (zinc finger)"/>
    <property type="match status" value="1"/>
</dbReference>
<evidence type="ECO:0000313" key="9">
    <source>
        <dbReference type="EMBL" id="KAK2155536.1"/>
    </source>
</evidence>
<dbReference type="GO" id="GO:0016579">
    <property type="term" value="P:protein deubiquitination"/>
    <property type="evidence" value="ECO:0007669"/>
    <property type="project" value="InterPro"/>
</dbReference>
<dbReference type="Pfam" id="PF00443">
    <property type="entry name" value="UCH"/>
    <property type="match status" value="2"/>
</dbReference>
<evidence type="ECO:0000259" key="7">
    <source>
        <dbReference type="PROSITE" id="PS50089"/>
    </source>
</evidence>
<dbReference type="PROSITE" id="PS50235">
    <property type="entry name" value="USP_3"/>
    <property type="match status" value="1"/>
</dbReference>
<feature type="compositionally biased region" description="Acidic residues" evidence="6">
    <location>
        <begin position="217"/>
        <end position="230"/>
    </location>
</feature>
<feature type="region of interest" description="Disordered" evidence="6">
    <location>
        <begin position="1"/>
        <end position="38"/>
    </location>
</feature>
<feature type="compositionally biased region" description="Polar residues" evidence="6">
    <location>
        <begin position="538"/>
        <end position="547"/>
    </location>
</feature>
<evidence type="ECO:0000256" key="2">
    <source>
        <dbReference type="ARBA" id="ARBA00012759"/>
    </source>
</evidence>
<dbReference type="InterPro" id="IPR001394">
    <property type="entry name" value="Peptidase_C19_UCH"/>
</dbReference>
<feature type="domain" description="USP" evidence="8">
    <location>
        <begin position="103"/>
        <end position="1151"/>
    </location>
</feature>
<keyword evidence="3 5" id="KW-0479">Metal-binding</keyword>
<dbReference type="InterPro" id="IPR038765">
    <property type="entry name" value="Papain-like_cys_pep_sf"/>
</dbReference>
<proteinExistence type="predicted"/>
<keyword evidence="4" id="KW-0862">Zinc</keyword>
<feature type="region of interest" description="Disordered" evidence="6">
    <location>
        <begin position="856"/>
        <end position="888"/>
    </location>
</feature>
<dbReference type="InterPro" id="IPR050185">
    <property type="entry name" value="Ub_carboxyl-term_hydrolase"/>
</dbReference>
<dbReference type="AlphaFoldDB" id="A0AAD9JLY2"/>